<organism evidence="2 3">
    <name type="scientific">Compostimonas suwonensis</name>
    <dbReference type="NCBI Taxonomy" id="1048394"/>
    <lineage>
        <taxon>Bacteria</taxon>
        <taxon>Bacillati</taxon>
        <taxon>Actinomycetota</taxon>
        <taxon>Actinomycetes</taxon>
        <taxon>Micrococcales</taxon>
        <taxon>Microbacteriaceae</taxon>
        <taxon>Compostimonas</taxon>
    </lineage>
</organism>
<dbReference type="OrthoDB" id="9771302at2"/>
<evidence type="ECO:0000259" key="1">
    <source>
        <dbReference type="Pfam" id="PF13460"/>
    </source>
</evidence>
<protein>
    <submittedName>
        <fullName evidence="2">Putative NADH-flavin reductase</fullName>
    </submittedName>
</protein>
<dbReference type="InterPro" id="IPR016040">
    <property type="entry name" value="NAD(P)-bd_dom"/>
</dbReference>
<proteinExistence type="predicted"/>
<evidence type="ECO:0000313" key="2">
    <source>
        <dbReference type="EMBL" id="PJJ55224.1"/>
    </source>
</evidence>
<dbReference type="AlphaFoldDB" id="A0A2M9BBB5"/>
<comment type="caution">
    <text evidence="2">The sequence shown here is derived from an EMBL/GenBank/DDBJ whole genome shotgun (WGS) entry which is preliminary data.</text>
</comment>
<feature type="domain" description="NAD(P)-binding" evidence="1">
    <location>
        <begin position="7"/>
        <end position="199"/>
    </location>
</feature>
<dbReference type="Gene3D" id="3.40.50.720">
    <property type="entry name" value="NAD(P)-binding Rossmann-like Domain"/>
    <property type="match status" value="1"/>
</dbReference>
<dbReference type="SUPFAM" id="SSF51735">
    <property type="entry name" value="NAD(P)-binding Rossmann-fold domains"/>
    <property type="match status" value="1"/>
</dbReference>
<sequence length="211" mass="22222">MKIAVIGATGGTGIQIVERAVARGHEVTAVVRDPAKLAALTGARVEVARADARDAEAQARAFSGSDVVISAIGAPPGKDADHTILRDGIRAALAAMDAAGVRRLIAVSGSGHSTDGDGVFMRYITKPIVQAILKDTFTDMKAMEALIRASDVEWTIVRPPQLTDRPPRGRYRSRITVNPPGARITRADLADAILDALAREDTRDAVLAVAN</sequence>
<dbReference type="EMBL" id="PGFB01000007">
    <property type="protein sequence ID" value="PJJ55224.1"/>
    <property type="molecule type" value="Genomic_DNA"/>
</dbReference>
<dbReference type="PANTHER" id="PTHR15020">
    <property type="entry name" value="FLAVIN REDUCTASE-RELATED"/>
    <property type="match status" value="1"/>
</dbReference>
<dbReference type="PANTHER" id="PTHR15020:SF50">
    <property type="entry name" value="UPF0659 PROTEIN YMR090W"/>
    <property type="match status" value="1"/>
</dbReference>
<dbReference type="RefSeq" id="WP_100346116.1">
    <property type="nucleotide sequence ID" value="NZ_PGFB01000007.1"/>
</dbReference>
<keyword evidence="3" id="KW-1185">Reference proteome</keyword>
<accession>A0A2M9BBB5</accession>
<gene>
    <name evidence="2" type="ORF">CLV54_3361</name>
</gene>
<dbReference type="InterPro" id="IPR036291">
    <property type="entry name" value="NAD(P)-bd_dom_sf"/>
</dbReference>
<reference evidence="2 3" key="1">
    <citation type="submission" date="2017-11" db="EMBL/GenBank/DDBJ databases">
        <title>Genomic Encyclopedia of Archaeal and Bacterial Type Strains, Phase II (KMG-II): From Individual Species to Whole Genera.</title>
        <authorList>
            <person name="Goeker M."/>
        </authorList>
    </citation>
    <scope>NUCLEOTIDE SEQUENCE [LARGE SCALE GENOMIC DNA]</scope>
    <source>
        <strain evidence="2 3">DSM 25625</strain>
    </source>
</reference>
<dbReference type="Pfam" id="PF13460">
    <property type="entry name" value="NAD_binding_10"/>
    <property type="match status" value="1"/>
</dbReference>
<dbReference type="Proteomes" id="UP000230161">
    <property type="component" value="Unassembled WGS sequence"/>
</dbReference>
<evidence type="ECO:0000313" key="3">
    <source>
        <dbReference type="Proteomes" id="UP000230161"/>
    </source>
</evidence>
<name>A0A2M9BBB5_9MICO</name>